<evidence type="ECO:0000313" key="2">
    <source>
        <dbReference type="Proteomes" id="UP000274100"/>
    </source>
</evidence>
<gene>
    <name evidence="1" type="ORF">NCTC10297_01211</name>
</gene>
<dbReference type="EMBL" id="LR134343">
    <property type="protein sequence ID" value="VEG13248.1"/>
    <property type="molecule type" value="Genomic_DNA"/>
</dbReference>
<name>A0A448GX21_9GAMM</name>
<dbReference type="KEGG" id="mcun:NCTC10297_01211"/>
<accession>A0A448GX21</accession>
<evidence type="ECO:0000313" key="1">
    <source>
        <dbReference type="EMBL" id="VEG13248.1"/>
    </source>
</evidence>
<protein>
    <submittedName>
        <fullName evidence="1">Uncharacterized protein</fullName>
    </submittedName>
</protein>
<dbReference type="RefSeq" id="WP_197718963.1">
    <property type="nucleotide sequence ID" value="NZ_LR134343.1"/>
</dbReference>
<dbReference type="AlphaFoldDB" id="A0A448GX21"/>
<reference evidence="1 2" key="1">
    <citation type="submission" date="2018-12" db="EMBL/GenBank/DDBJ databases">
        <authorList>
            <consortium name="Pathogen Informatics"/>
        </authorList>
    </citation>
    <scope>NUCLEOTIDE SEQUENCE [LARGE SCALE GENOMIC DNA]</scope>
    <source>
        <strain evidence="1 2">NCTC10297</strain>
    </source>
</reference>
<sequence>MAILEFTPSAKPIILGGQSADKHLILIHGLTLSGRQFVPIGQFLLARLGQNWQNGFQIG</sequence>
<proteinExistence type="predicted"/>
<dbReference type="Proteomes" id="UP000274100">
    <property type="component" value="Chromosome"/>
</dbReference>
<organism evidence="1 2">
    <name type="scientific">Moraxella cuniculi</name>
    <dbReference type="NCBI Taxonomy" id="34061"/>
    <lineage>
        <taxon>Bacteria</taxon>
        <taxon>Pseudomonadati</taxon>
        <taxon>Pseudomonadota</taxon>
        <taxon>Gammaproteobacteria</taxon>
        <taxon>Moraxellales</taxon>
        <taxon>Moraxellaceae</taxon>
        <taxon>Moraxella</taxon>
    </lineage>
</organism>